<keyword evidence="3" id="KW-0547">Nucleotide-binding</keyword>
<evidence type="ECO:0000256" key="5">
    <source>
        <dbReference type="ARBA" id="ARBA00022801"/>
    </source>
</evidence>
<keyword evidence="1" id="KW-0963">Cytoplasm</keyword>
<dbReference type="OrthoDB" id="9804441at2"/>
<dbReference type="PIRSF" id="PIRSF001586">
    <property type="entry name" value="FGAM_synth_I"/>
    <property type="match status" value="1"/>
</dbReference>
<name>A0A347VPU0_9HELI</name>
<dbReference type="EMBL" id="JRMP02000016">
    <property type="protein sequence ID" value="TLD92974.1"/>
    <property type="molecule type" value="Genomic_DNA"/>
</dbReference>
<evidence type="ECO:0000256" key="7">
    <source>
        <dbReference type="ARBA" id="ARBA00022962"/>
    </source>
</evidence>
<evidence type="ECO:0000256" key="6">
    <source>
        <dbReference type="ARBA" id="ARBA00022840"/>
    </source>
</evidence>
<reference evidence="9 10" key="2">
    <citation type="journal article" date="2016" name="Infect. Immun.">
        <title>Helicobacter saguini, a Novel Helicobacter Isolated from Cotton-Top Tamarins with Ulcerative Colitis, Has Proinflammatory Properties and Induces Typhlocolitis and Dysplasia in Gnotobiotic IL-10-/- Mice.</title>
        <authorList>
            <person name="Shen Z."/>
            <person name="Mannion A."/>
            <person name="Whary M.T."/>
            <person name="Muthupalani S."/>
            <person name="Sheh A."/>
            <person name="Feng Y."/>
            <person name="Gong G."/>
            <person name="Vandamme P."/>
            <person name="Holcombe H.R."/>
            <person name="Paster B.J."/>
            <person name="Fox J.G."/>
        </authorList>
    </citation>
    <scope>NUCLEOTIDE SEQUENCE [LARGE SCALE GENOMIC DNA]</scope>
    <source>
        <strain evidence="9 10">MIT 97-6194</strain>
    </source>
</reference>
<keyword evidence="5" id="KW-0378">Hydrolase</keyword>
<dbReference type="SUPFAM" id="SSF52317">
    <property type="entry name" value="Class I glutamine amidotransferase-like"/>
    <property type="match status" value="1"/>
</dbReference>
<dbReference type="EMBL" id="QBIU01000002">
    <property type="protein sequence ID" value="MWV70418.1"/>
    <property type="molecule type" value="Genomic_DNA"/>
</dbReference>
<dbReference type="NCBIfam" id="NF002957">
    <property type="entry name" value="PRK03619.1"/>
    <property type="match status" value="1"/>
</dbReference>
<evidence type="ECO:0000256" key="2">
    <source>
        <dbReference type="ARBA" id="ARBA00022598"/>
    </source>
</evidence>
<dbReference type="GO" id="GO:0005524">
    <property type="term" value="F:ATP binding"/>
    <property type="evidence" value="ECO:0007669"/>
    <property type="project" value="UniProtKB-KW"/>
</dbReference>
<dbReference type="NCBIfam" id="TIGR01737">
    <property type="entry name" value="FGAM_synth_I"/>
    <property type="match status" value="1"/>
</dbReference>
<dbReference type="Proteomes" id="UP000477070">
    <property type="component" value="Unassembled WGS sequence"/>
</dbReference>
<proteinExistence type="predicted"/>
<evidence type="ECO:0000313" key="10">
    <source>
        <dbReference type="Proteomes" id="UP000029714"/>
    </source>
</evidence>
<keyword evidence="2" id="KW-0436">Ligase</keyword>
<evidence type="ECO:0000313" key="9">
    <source>
        <dbReference type="EMBL" id="TLD92974.1"/>
    </source>
</evidence>
<dbReference type="STRING" id="1548018.LS64_04380"/>
<reference evidence="9 10" key="1">
    <citation type="journal article" date="2014" name="Genome Announc.">
        <title>Draft genome sequences of eight enterohepatic helicobacter species isolated from both laboratory and wild rodents.</title>
        <authorList>
            <person name="Sheh A."/>
            <person name="Shen Z."/>
            <person name="Fox J.G."/>
        </authorList>
    </citation>
    <scope>NUCLEOTIDE SEQUENCE [LARGE SCALE GENOMIC DNA]</scope>
    <source>
        <strain evidence="9 10">MIT 97-6194</strain>
    </source>
</reference>
<dbReference type="RefSeq" id="WP_034571078.1">
    <property type="nucleotide sequence ID" value="NZ_JRMP02000016.1"/>
</dbReference>
<dbReference type="InterPro" id="IPR029062">
    <property type="entry name" value="Class_I_gatase-like"/>
</dbReference>
<organism evidence="9 10">
    <name type="scientific">Helicobacter saguini</name>
    <dbReference type="NCBI Taxonomy" id="1548018"/>
    <lineage>
        <taxon>Bacteria</taxon>
        <taxon>Pseudomonadati</taxon>
        <taxon>Campylobacterota</taxon>
        <taxon>Epsilonproteobacteria</taxon>
        <taxon>Campylobacterales</taxon>
        <taxon>Helicobacteraceae</taxon>
        <taxon>Helicobacter</taxon>
    </lineage>
</organism>
<reference evidence="8 11" key="4">
    <citation type="submission" date="2019-12" db="EMBL/GenBank/DDBJ databases">
        <title>Multi-Generational Helicobacter saguini Isolates.</title>
        <authorList>
            <person name="Mannion A."/>
            <person name="Shen Z."/>
            <person name="Fox J.G."/>
        </authorList>
    </citation>
    <scope>NUCLEOTIDE SEQUENCE [LARGE SCALE GENOMIC DNA]</scope>
    <source>
        <strain evidence="8">16-048</strain>
        <strain evidence="11">16-048 (F4)</strain>
    </source>
</reference>
<dbReference type="Proteomes" id="UP000029714">
    <property type="component" value="Unassembled WGS sequence"/>
</dbReference>
<keyword evidence="10" id="KW-1185">Reference proteome</keyword>
<dbReference type="AlphaFoldDB" id="A0A347VPU0"/>
<accession>A0A347VPU0</accession>
<dbReference type="Gene3D" id="3.40.50.880">
    <property type="match status" value="1"/>
</dbReference>
<evidence type="ECO:0000256" key="1">
    <source>
        <dbReference type="ARBA" id="ARBA00022490"/>
    </source>
</evidence>
<dbReference type="InterPro" id="IPR010075">
    <property type="entry name" value="PRibForGlyAmidine_synth_PurQ"/>
</dbReference>
<dbReference type="GO" id="GO:0016787">
    <property type="term" value="F:hydrolase activity"/>
    <property type="evidence" value="ECO:0007669"/>
    <property type="project" value="UniProtKB-KW"/>
</dbReference>
<keyword evidence="7" id="KW-0315">Glutamine amidotransferase</keyword>
<keyword evidence="6" id="KW-0067">ATP-binding</keyword>
<keyword evidence="4" id="KW-0658">Purine biosynthesis</keyword>
<comment type="caution">
    <text evidence="9">The sequence shown here is derived from an EMBL/GenBank/DDBJ whole genome shotgun (WGS) entry which is preliminary data.</text>
</comment>
<dbReference type="SMART" id="SM01211">
    <property type="entry name" value="GATase_5"/>
    <property type="match status" value="1"/>
</dbReference>
<reference evidence="9" key="3">
    <citation type="submission" date="2018-04" db="EMBL/GenBank/DDBJ databases">
        <authorList>
            <person name="Sheh A."/>
            <person name="Shen Z."/>
            <person name="Mannion A.J."/>
            <person name="Fox J.G."/>
        </authorList>
    </citation>
    <scope>NUCLEOTIDE SEQUENCE</scope>
    <source>
        <strain evidence="9">MIT 97-6194</strain>
    </source>
</reference>
<sequence length="225" mass="25075">MVSILVFPGTNCHEDIEYIYRNLGFACAFVKHTESRLPRQTRLAVLAGGFSYGDYLRCGAMASTTPSIRALKKYADNGGRVLGICNGFQILCEAKLLPGVLMRNENLRFISKNAPLIVENTNNFMLAKYKINQLLRIPVAHAEGNYQVDIPTLESMKANNQILLKYAQNLNGSIESIAGICNAEKTIYALMPHPERASNFKNINRFTQDNSLENIAGIEMLRSLV</sequence>
<dbReference type="GO" id="GO:0004642">
    <property type="term" value="F:phosphoribosylformylglycinamidine synthase activity"/>
    <property type="evidence" value="ECO:0007669"/>
    <property type="project" value="InterPro"/>
</dbReference>
<evidence type="ECO:0000313" key="11">
    <source>
        <dbReference type="Proteomes" id="UP000477070"/>
    </source>
</evidence>
<evidence type="ECO:0000256" key="4">
    <source>
        <dbReference type="ARBA" id="ARBA00022755"/>
    </source>
</evidence>
<dbReference type="PANTHER" id="PTHR47552">
    <property type="entry name" value="PHOSPHORIBOSYLFORMYLGLYCINAMIDINE SYNTHASE SUBUNIT PURQ"/>
    <property type="match status" value="1"/>
</dbReference>
<dbReference type="Pfam" id="PF13507">
    <property type="entry name" value="GATase_5"/>
    <property type="match status" value="1"/>
</dbReference>
<evidence type="ECO:0000313" key="8">
    <source>
        <dbReference type="EMBL" id="MWV70418.1"/>
    </source>
</evidence>
<evidence type="ECO:0000256" key="3">
    <source>
        <dbReference type="ARBA" id="ARBA00022741"/>
    </source>
</evidence>
<dbReference type="GO" id="GO:0006189">
    <property type="term" value="P:'de novo' IMP biosynthetic process"/>
    <property type="evidence" value="ECO:0007669"/>
    <property type="project" value="InterPro"/>
</dbReference>
<gene>
    <name evidence="9" type="primary">purQ</name>
    <name evidence="8" type="ORF">DCO61_10540</name>
    <name evidence="9" type="ORF">LS64_009245</name>
</gene>
<dbReference type="PROSITE" id="PS51273">
    <property type="entry name" value="GATASE_TYPE_1"/>
    <property type="match status" value="1"/>
</dbReference>
<protein>
    <submittedName>
        <fullName evidence="9">Phosphoribosylformylglycinamidine synthase subunit PurQ</fullName>
    </submittedName>
</protein>
<dbReference type="PANTHER" id="PTHR47552:SF1">
    <property type="entry name" value="PHOSPHORIBOSYLFORMYLGLYCINAMIDINE SYNTHASE SUBUNIT PURQ"/>
    <property type="match status" value="1"/>
</dbReference>